<gene>
    <name evidence="1" type="ORF">BDM02DRAFT_3226294</name>
</gene>
<comment type="caution">
    <text evidence="1">The sequence shown here is derived from an EMBL/GenBank/DDBJ whole genome shotgun (WGS) entry which is preliminary data.</text>
</comment>
<reference evidence="1" key="1">
    <citation type="submission" date="2019-10" db="EMBL/GenBank/DDBJ databases">
        <authorList>
            <consortium name="DOE Joint Genome Institute"/>
            <person name="Kuo A."/>
            <person name="Miyauchi S."/>
            <person name="Kiss E."/>
            <person name="Drula E."/>
            <person name="Kohler A."/>
            <person name="Sanchez-Garcia M."/>
            <person name="Andreopoulos B."/>
            <person name="Barry K.W."/>
            <person name="Bonito G."/>
            <person name="Buee M."/>
            <person name="Carver A."/>
            <person name="Chen C."/>
            <person name="Cichocki N."/>
            <person name="Clum A."/>
            <person name="Culley D."/>
            <person name="Crous P.W."/>
            <person name="Fauchery L."/>
            <person name="Girlanda M."/>
            <person name="Hayes R."/>
            <person name="Keri Z."/>
            <person name="Labutti K."/>
            <person name="Lipzen A."/>
            <person name="Lombard V."/>
            <person name="Magnuson J."/>
            <person name="Maillard F."/>
            <person name="Morin E."/>
            <person name="Murat C."/>
            <person name="Nolan M."/>
            <person name="Ohm R."/>
            <person name="Pangilinan J."/>
            <person name="Pereira M."/>
            <person name="Perotto S."/>
            <person name="Peter M."/>
            <person name="Riley R."/>
            <person name="Sitrit Y."/>
            <person name="Stielow B."/>
            <person name="Szollosi G."/>
            <person name="Zifcakova L."/>
            <person name="Stursova M."/>
            <person name="Spatafora J.W."/>
            <person name="Tedersoo L."/>
            <person name="Vaario L.-M."/>
            <person name="Yamada A."/>
            <person name="Yan M."/>
            <person name="Wang P."/>
            <person name="Xu J."/>
            <person name="Bruns T."/>
            <person name="Baldrian P."/>
            <person name="Vilgalys R."/>
            <person name="Henrissat B."/>
            <person name="Grigoriev I.V."/>
            <person name="Hibbett D."/>
            <person name="Nagy L.G."/>
            <person name="Martin F.M."/>
        </authorList>
    </citation>
    <scope>NUCLEOTIDE SEQUENCE</scope>
    <source>
        <strain evidence="1">P2</strain>
    </source>
</reference>
<organism evidence="1 2">
    <name type="scientific">Thelephora ganbajun</name>
    <name type="common">Ganba fungus</name>
    <dbReference type="NCBI Taxonomy" id="370292"/>
    <lineage>
        <taxon>Eukaryota</taxon>
        <taxon>Fungi</taxon>
        <taxon>Dikarya</taxon>
        <taxon>Basidiomycota</taxon>
        <taxon>Agaricomycotina</taxon>
        <taxon>Agaricomycetes</taxon>
        <taxon>Thelephorales</taxon>
        <taxon>Thelephoraceae</taxon>
        <taxon>Thelephora</taxon>
    </lineage>
</organism>
<reference evidence="1" key="2">
    <citation type="journal article" date="2020" name="Nat. Commun.">
        <title>Large-scale genome sequencing of mycorrhizal fungi provides insights into the early evolution of symbiotic traits.</title>
        <authorList>
            <person name="Miyauchi S."/>
            <person name="Kiss E."/>
            <person name="Kuo A."/>
            <person name="Drula E."/>
            <person name="Kohler A."/>
            <person name="Sanchez-Garcia M."/>
            <person name="Morin E."/>
            <person name="Andreopoulos B."/>
            <person name="Barry K.W."/>
            <person name="Bonito G."/>
            <person name="Buee M."/>
            <person name="Carver A."/>
            <person name="Chen C."/>
            <person name="Cichocki N."/>
            <person name="Clum A."/>
            <person name="Culley D."/>
            <person name="Crous P.W."/>
            <person name="Fauchery L."/>
            <person name="Girlanda M."/>
            <person name="Hayes R.D."/>
            <person name="Keri Z."/>
            <person name="LaButti K."/>
            <person name="Lipzen A."/>
            <person name="Lombard V."/>
            <person name="Magnuson J."/>
            <person name="Maillard F."/>
            <person name="Murat C."/>
            <person name="Nolan M."/>
            <person name="Ohm R.A."/>
            <person name="Pangilinan J."/>
            <person name="Pereira M.F."/>
            <person name="Perotto S."/>
            <person name="Peter M."/>
            <person name="Pfister S."/>
            <person name="Riley R."/>
            <person name="Sitrit Y."/>
            <person name="Stielow J.B."/>
            <person name="Szollosi G."/>
            <person name="Zifcakova L."/>
            <person name="Stursova M."/>
            <person name="Spatafora J.W."/>
            <person name="Tedersoo L."/>
            <person name="Vaario L.M."/>
            <person name="Yamada A."/>
            <person name="Yan M."/>
            <person name="Wang P."/>
            <person name="Xu J."/>
            <person name="Bruns T."/>
            <person name="Baldrian P."/>
            <person name="Vilgalys R."/>
            <person name="Dunand C."/>
            <person name="Henrissat B."/>
            <person name="Grigoriev I.V."/>
            <person name="Hibbett D."/>
            <person name="Nagy L.G."/>
            <person name="Martin F.M."/>
        </authorList>
    </citation>
    <scope>NUCLEOTIDE SEQUENCE</scope>
    <source>
        <strain evidence="1">P2</strain>
    </source>
</reference>
<sequence>MQDGRPKYLFSSLSTRTVPAVLPSSQSYEPLVKSVLTQRTKSTIIPFSFLFTWVSLVAWRMWLEPDGTRTVFYLVQPNWSICAWVIGVLPLLILRKSYLKVPVTHATSPSTTIRNAMTQHSKILTTALIYYTTSAVAFTFFHVISSPRTNDGDLRFFVKSKKHPFYLNGRVVFLFFSQIVHGVLFLLRNVLLGRSIIGWRPSNSRSGLDLTSKLLVLAVTVPAFGAFCTTVQLALFVVGRTMILPILFKIPVVSHLLRPFATHFLKGYTPVLLFTQFPVILRALFLGITTLASWEVSETLFDASVSEPIAVVSSTADPFVTLISGISSGVAFYKHSAYLELTSLSGDVSSRAVAARAAFFADQKYNPSLWSHLCRNALLDLGRDYQLVLRRGKPVPPAPTLAPLPVSKPQPPSTPLLRKQILKPQTGTPVKHMVDSLASDGDISRVVNEAVSEVPELFRSVSAVVTKPVEKAVAPVGPSVPEVKGLHALLKKKTADVVKSNTPPVVLKVLGGVHSWWTKDRLKNVVQGTVLRKETDELIVQVLSHLACASLKEDIYGVVQRDLPKILEAFLSFLGALEDYRAEIVNTCPSHEEIAALSGKEQEDKLRILQETIQAIEPLDQLQDALKNGVEEIVGTFGGTLSAFKFPPGIARKLQGYVDVRTGLDW</sequence>
<accession>A0ACB6ZVE9</accession>
<keyword evidence="2" id="KW-1185">Reference proteome</keyword>
<proteinExistence type="predicted"/>
<evidence type="ECO:0000313" key="1">
    <source>
        <dbReference type="EMBL" id="KAF9653627.1"/>
    </source>
</evidence>
<dbReference type="EMBL" id="MU117963">
    <property type="protein sequence ID" value="KAF9653627.1"/>
    <property type="molecule type" value="Genomic_DNA"/>
</dbReference>
<name>A0ACB6ZVE9_THEGA</name>
<dbReference type="Proteomes" id="UP000886501">
    <property type="component" value="Unassembled WGS sequence"/>
</dbReference>
<evidence type="ECO:0000313" key="2">
    <source>
        <dbReference type="Proteomes" id="UP000886501"/>
    </source>
</evidence>
<protein>
    <submittedName>
        <fullName evidence="1">Uncharacterized protein</fullName>
    </submittedName>
</protein>